<sequence length="447" mass="49609">MTAEGEHTVESIIRTLEENGDDKVKLAGLDVDGILRGKMISLDKFKSIITTGFGFCSVVFGWDMHDQTYFKELSISNQENGYHDIIAKVDLKTFRRIPWENNVPFFLVSFYDPDTDEPIAPCPRGLLKSALAKFEKDGMGAMAGAEYEFYQFSASPDNIRSEKPESIPSITPGMFGYSLTRPVLFQEYYYGVYDTCKAFRVPLEGWHTESGPGVYEAALAFTDVAEMADRASLFKLTVKALGAKNGITPCFMAKPKQGLPGNSGHLHISIVDKESGKNLFAREEKDPNSPYPDVAYLSDLGRNFLAVENFWAPVTVSWGLEHRAASIRLITPPTASAKATRLEVRVPGADCNPHFALAAILACGYRGIEKKLQLTIPPLGKTQPTGGERLAKSLQAATAKFMEEGSLAREVLGDAFVEHFGGTREHECRQWEEAVTDWETRRYMETV</sequence>
<gene>
    <name evidence="6" type="ORF">TWF730_004881</name>
</gene>
<dbReference type="SUPFAM" id="SSF54368">
    <property type="entry name" value="Glutamine synthetase, N-terminal domain"/>
    <property type="match status" value="1"/>
</dbReference>
<dbReference type="InterPro" id="IPR014746">
    <property type="entry name" value="Gln_synth/guanido_kin_cat_dom"/>
</dbReference>
<dbReference type="Gene3D" id="3.30.590.10">
    <property type="entry name" value="Glutamine synthetase/guanido kinase, catalytic domain"/>
    <property type="match status" value="2"/>
</dbReference>
<dbReference type="SUPFAM" id="SSF55931">
    <property type="entry name" value="Glutamine synthetase/guanido kinase"/>
    <property type="match status" value="1"/>
</dbReference>
<evidence type="ECO:0000256" key="4">
    <source>
        <dbReference type="RuleBase" id="RU000384"/>
    </source>
</evidence>
<evidence type="ECO:0000256" key="1">
    <source>
        <dbReference type="ARBA" id="ARBA00021364"/>
    </source>
</evidence>
<dbReference type="PANTHER" id="PTHR43785">
    <property type="entry name" value="GAMMA-GLUTAMYLPUTRESCINE SYNTHETASE"/>
    <property type="match status" value="1"/>
</dbReference>
<dbReference type="FunFam" id="3.10.20.70:FF:000013">
    <property type="entry name" value="Glutamine synthetase bacteria"/>
    <property type="match status" value="1"/>
</dbReference>
<evidence type="ECO:0000313" key="7">
    <source>
        <dbReference type="Proteomes" id="UP001373714"/>
    </source>
</evidence>
<feature type="domain" description="GS catalytic" evidence="5">
    <location>
        <begin position="123"/>
        <end position="447"/>
    </location>
</feature>
<evidence type="ECO:0000313" key="6">
    <source>
        <dbReference type="EMBL" id="KAK6361136.1"/>
    </source>
</evidence>
<protein>
    <recommendedName>
        <fullName evidence="1">Glutamine synthetase</fullName>
    </recommendedName>
</protein>
<dbReference type="EMBL" id="JAVHNS010000002">
    <property type="protein sequence ID" value="KAK6361136.1"/>
    <property type="molecule type" value="Genomic_DNA"/>
</dbReference>
<reference evidence="6 7" key="1">
    <citation type="submission" date="2019-10" db="EMBL/GenBank/DDBJ databases">
        <authorList>
            <person name="Palmer J.M."/>
        </authorList>
    </citation>
    <scope>NUCLEOTIDE SEQUENCE [LARGE SCALE GENOMIC DNA]</scope>
    <source>
        <strain evidence="6 7">TWF730</strain>
    </source>
</reference>
<keyword evidence="2" id="KW-0436">Ligase</keyword>
<proteinExistence type="inferred from homology"/>
<dbReference type="Gene3D" id="3.10.20.70">
    <property type="entry name" value="Glutamine synthetase, N-terminal domain"/>
    <property type="match status" value="1"/>
</dbReference>
<evidence type="ECO:0000256" key="2">
    <source>
        <dbReference type="ARBA" id="ARBA00022598"/>
    </source>
</evidence>
<dbReference type="SMART" id="SM01230">
    <property type="entry name" value="Gln-synt_C"/>
    <property type="match status" value="1"/>
</dbReference>
<dbReference type="InterPro" id="IPR036651">
    <property type="entry name" value="Gln_synt_N_sf"/>
</dbReference>
<dbReference type="GO" id="GO:0006542">
    <property type="term" value="P:glutamine biosynthetic process"/>
    <property type="evidence" value="ECO:0007669"/>
    <property type="project" value="InterPro"/>
</dbReference>
<dbReference type="PROSITE" id="PS51987">
    <property type="entry name" value="GS_CATALYTIC"/>
    <property type="match status" value="1"/>
</dbReference>
<evidence type="ECO:0000256" key="3">
    <source>
        <dbReference type="PROSITE-ProRule" id="PRU01331"/>
    </source>
</evidence>
<keyword evidence="7" id="KW-1185">Reference proteome</keyword>
<dbReference type="GO" id="GO:0004356">
    <property type="term" value="F:glutamine synthetase activity"/>
    <property type="evidence" value="ECO:0007669"/>
    <property type="project" value="InterPro"/>
</dbReference>
<comment type="similarity">
    <text evidence="3 4">Belongs to the glutamine synthetase family.</text>
</comment>
<evidence type="ECO:0000259" key="5">
    <source>
        <dbReference type="PROSITE" id="PS51987"/>
    </source>
</evidence>
<dbReference type="Pfam" id="PF00120">
    <property type="entry name" value="Gln-synt_C"/>
    <property type="match status" value="1"/>
</dbReference>
<dbReference type="AlphaFoldDB" id="A0AAV9VGK2"/>
<dbReference type="InterPro" id="IPR008146">
    <property type="entry name" value="Gln_synth_cat_dom"/>
</dbReference>
<comment type="caution">
    <text evidence="6">The sequence shown here is derived from an EMBL/GenBank/DDBJ whole genome shotgun (WGS) entry which is preliminary data.</text>
</comment>
<dbReference type="PANTHER" id="PTHR43785:SF12">
    <property type="entry name" value="TYPE-1 GLUTAMINE SYNTHETASE 2"/>
    <property type="match status" value="1"/>
</dbReference>
<name>A0AAV9VGK2_9PEZI</name>
<organism evidence="6 7">
    <name type="scientific">Orbilia blumenaviensis</name>
    <dbReference type="NCBI Taxonomy" id="1796055"/>
    <lineage>
        <taxon>Eukaryota</taxon>
        <taxon>Fungi</taxon>
        <taxon>Dikarya</taxon>
        <taxon>Ascomycota</taxon>
        <taxon>Pezizomycotina</taxon>
        <taxon>Orbiliomycetes</taxon>
        <taxon>Orbiliales</taxon>
        <taxon>Orbiliaceae</taxon>
        <taxon>Orbilia</taxon>
    </lineage>
</organism>
<dbReference type="Proteomes" id="UP001373714">
    <property type="component" value="Unassembled WGS sequence"/>
</dbReference>
<accession>A0AAV9VGK2</accession>